<protein>
    <recommendedName>
        <fullName evidence="7">Major facilitator superfamily (MFS) profile domain-containing protein</fullName>
    </recommendedName>
</protein>
<comment type="subcellular location">
    <subcellularLocation>
        <location evidence="1">Membrane</location>
        <topology evidence="1">Multi-pass membrane protein</topology>
    </subcellularLocation>
</comment>
<keyword evidence="5 6" id="KW-0472">Membrane</keyword>
<feature type="transmembrane region" description="Helical" evidence="6">
    <location>
        <begin position="272"/>
        <end position="295"/>
    </location>
</feature>
<evidence type="ECO:0000256" key="2">
    <source>
        <dbReference type="ARBA" id="ARBA00022448"/>
    </source>
</evidence>
<reference evidence="8 9" key="1">
    <citation type="submission" date="2016-11" db="EMBL/GenBank/DDBJ databases">
        <title>The macronuclear genome of Stentor coeruleus: a giant cell with tiny introns.</title>
        <authorList>
            <person name="Slabodnick M."/>
            <person name="Ruby J.G."/>
            <person name="Reiff S.B."/>
            <person name="Swart E.C."/>
            <person name="Gosai S."/>
            <person name="Prabakaran S."/>
            <person name="Witkowska E."/>
            <person name="Larue G.E."/>
            <person name="Fisher S."/>
            <person name="Freeman R.M."/>
            <person name="Gunawardena J."/>
            <person name="Chu W."/>
            <person name="Stover N.A."/>
            <person name="Gregory B.D."/>
            <person name="Nowacki M."/>
            <person name="Derisi J."/>
            <person name="Roy S.W."/>
            <person name="Marshall W.F."/>
            <person name="Sood P."/>
        </authorList>
    </citation>
    <scope>NUCLEOTIDE SEQUENCE [LARGE SCALE GENOMIC DNA]</scope>
    <source>
        <strain evidence="8">WM001</strain>
    </source>
</reference>
<keyword evidence="3 6" id="KW-0812">Transmembrane</keyword>
<dbReference type="OrthoDB" id="6612291at2759"/>
<dbReference type="EMBL" id="MPUH01000940">
    <property type="protein sequence ID" value="OMJ71974.1"/>
    <property type="molecule type" value="Genomic_DNA"/>
</dbReference>
<evidence type="ECO:0000256" key="5">
    <source>
        <dbReference type="ARBA" id="ARBA00023136"/>
    </source>
</evidence>
<keyword evidence="9" id="KW-1185">Reference proteome</keyword>
<feature type="transmembrane region" description="Helical" evidence="6">
    <location>
        <begin position="51"/>
        <end position="70"/>
    </location>
</feature>
<feature type="transmembrane region" description="Helical" evidence="6">
    <location>
        <begin position="12"/>
        <end position="31"/>
    </location>
</feature>
<feature type="domain" description="Major facilitator superfamily (MFS) profile" evidence="7">
    <location>
        <begin position="15"/>
        <end position="453"/>
    </location>
</feature>
<dbReference type="InterPro" id="IPR005828">
    <property type="entry name" value="MFS_sugar_transport-like"/>
</dbReference>
<evidence type="ECO:0000256" key="3">
    <source>
        <dbReference type="ARBA" id="ARBA00022692"/>
    </source>
</evidence>
<feature type="transmembrane region" description="Helical" evidence="6">
    <location>
        <begin position="399"/>
        <end position="418"/>
    </location>
</feature>
<feature type="transmembrane region" description="Helical" evidence="6">
    <location>
        <begin position="307"/>
        <end position="328"/>
    </location>
</feature>
<feature type="transmembrane region" description="Helical" evidence="6">
    <location>
        <begin position="140"/>
        <end position="162"/>
    </location>
</feature>
<evidence type="ECO:0000313" key="8">
    <source>
        <dbReference type="EMBL" id="OMJ71974.1"/>
    </source>
</evidence>
<feature type="transmembrane region" description="Helical" evidence="6">
    <location>
        <begin position="424"/>
        <end position="447"/>
    </location>
</feature>
<gene>
    <name evidence="8" type="ORF">SteCoe_29680</name>
</gene>
<evidence type="ECO:0000313" key="9">
    <source>
        <dbReference type="Proteomes" id="UP000187209"/>
    </source>
</evidence>
<dbReference type="Gene3D" id="1.20.1250.20">
    <property type="entry name" value="MFS general substrate transporter like domains"/>
    <property type="match status" value="1"/>
</dbReference>
<dbReference type="GO" id="GO:0022857">
    <property type="term" value="F:transmembrane transporter activity"/>
    <property type="evidence" value="ECO:0007669"/>
    <property type="project" value="InterPro"/>
</dbReference>
<dbReference type="GO" id="GO:0016020">
    <property type="term" value="C:membrane"/>
    <property type="evidence" value="ECO:0007669"/>
    <property type="project" value="UniProtKB-SubCell"/>
</dbReference>
<dbReference type="PANTHER" id="PTHR48020:SF12">
    <property type="entry name" value="PROTON MYO-INOSITOL COTRANSPORTER"/>
    <property type="match status" value="1"/>
</dbReference>
<organism evidence="8 9">
    <name type="scientific">Stentor coeruleus</name>
    <dbReference type="NCBI Taxonomy" id="5963"/>
    <lineage>
        <taxon>Eukaryota</taxon>
        <taxon>Sar</taxon>
        <taxon>Alveolata</taxon>
        <taxon>Ciliophora</taxon>
        <taxon>Postciliodesmatophora</taxon>
        <taxon>Heterotrichea</taxon>
        <taxon>Heterotrichida</taxon>
        <taxon>Stentoridae</taxon>
        <taxon>Stentor</taxon>
    </lineage>
</organism>
<dbReference type="PROSITE" id="PS50850">
    <property type="entry name" value="MFS"/>
    <property type="match status" value="1"/>
</dbReference>
<dbReference type="InterPro" id="IPR050814">
    <property type="entry name" value="Myo-inositol_Transporter"/>
</dbReference>
<dbReference type="InterPro" id="IPR036259">
    <property type="entry name" value="MFS_trans_sf"/>
</dbReference>
<dbReference type="Pfam" id="PF00083">
    <property type="entry name" value="Sugar_tr"/>
    <property type="match status" value="1"/>
</dbReference>
<evidence type="ECO:0000256" key="4">
    <source>
        <dbReference type="ARBA" id="ARBA00022989"/>
    </source>
</evidence>
<dbReference type="AlphaFoldDB" id="A0A1R2B5A6"/>
<feature type="transmembrane region" description="Helical" evidence="6">
    <location>
        <begin position="373"/>
        <end position="392"/>
    </location>
</feature>
<dbReference type="Proteomes" id="UP000187209">
    <property type="component" value="Unassembled WGS sequence"/>
</dbReference>
<dbReference type="PANTHER" id="PTHR48020">
    <property type="entry name" value="PROTON MYO-INOSITOL COTRANSPORTER"/>
    <property type="match status" value="1"/>
</dbReference>
<proteinExistence type="predicted"/>
<evidence type="ECO:0000256" key="6">
    <source>
        <dbReference type="SAM" id="Phobius"/>
    </source>
</evidence>
<feature type="transmembrane region" description="Helical" evidence="6">
    <location>
        <begin position="340"/>
        <end position="361"/>
    </location>
</feature>
<dbReference type="InterPro" id="IPR020846">
    <property type="entry name" value="MFS_dom"/>
</dbReference>
<name>A0A1R2B5A6_9CILI</name>
<keyword evidence="2" id="KW-0813">Transport</keyword>
<feature type="transmembrane region" description="Helical" evidence="6">
    <location>
        <begin position="107"/>
        <end position="128"/>
    </location>
</feature>
<comment type="caution">
    <text evidence="8">The sequence shown here is derived from an EMBL/GenBank/DDBJ whole genome shotgun (WGS) entry which is preliminary data.</text>
</comment>
<evidence type="ECO:0000256" key="1">
    <source>
        <dbReference type="ARBA" id="ARBA00004141"/>
    </source>
</evidence>
<feature type="transmembrane region" description="Helical" evidence="6">
    <location>
        <begin position="82"/>
        <end position="101"/>
    </location>
</feature>
<feature type="transmembrane region" description="Helical" evidence="6">
    <location>
        <begin position="174"/>
        <end position="195"/>
    </location>
</feature>
<sequence length="471" mass="52030">MDQNELFFRSKVWELALHISLSSFIYCFGFSSINPCMDNIGETLGWGGSYLMISIFAVLYPIGALFGALIGTRISSAYGGRFTIIISNVIFIVGSLISIIPSNYTFGAGRFITGIIGGVFITIPAVLINEITPDDMTGQVGTLIQSACNLGFLVAFLFGLIVPLENLDTSPSNYLWMLIIFCPAFFSFYQIIYFLKVFKTEFPSWLIKHNREDEARASLRYVYSESGVDIGMKRLMPVSEENPSTNSSNEALILIATPSYKNIFCSKSYRKILRITIALNMGQQTSGSTPLLLYSNSIFKSMGGGEFIARVFTVILGLILLIFGLLAIPLLKKFGRKTILVLGQALITIDLLLLGFFTGIIDGGVAVNATLMFLYFAFFMPSLGATCWAYMGEVLNEKCISFGLAINLSTVVTVSFLFPILNNFLGMSSCLFIFCGLSFMLFVWEALDLFETKGLTKREILKKALSNNKVV</sequence>
<evidence type="ECO:0000259" key="7">
    <source>
        <dbReference type="PROSITE" id="PS50850"/>
    </source>
</evidence>
<dbReference type="SUPFAM" id="SSF103473">
    <property type="entry name" value="MFS general substrate transporter"/>
    <property type="match status" value="1"/>
</dbReference>
<accession>A0A1R2B5A6</accession>
<keyword evidence="4 6" id="KW-1133">Transmembrane helix</keyword>